<dbReference type="GO" id="GO:0016740">
    <property type="term" value="F:transferase activity"/>
    <property type="evidence" value="ECO:0007669"/>
    <property type="project" value="UniProtKB-KW"/>
</dbReference>
<dbReference type="Pfam" id="PF09084">
    <property type="entry name" value="NMT1"/>
    <property type="match status" value="1"/>
</dbReference>
<proteinExistence type="predicted"/>
<evidence type="ECO:0000259" key="3">
    <source>
        <dbReference type="Pfam" id="PF09084"/>
    </source>
</evidence>
<name>A0A0A3JWD4_9BACL</name>
<protein>
    <submittedName>
        <fullName evidence="4">Myristoyl transferase</fullName>
    </submittedName>
</protein>
<evidence type="ECO:0000256" key="1">
    <source>
        <dbReference type="SAM" id="MobiDB-lite"/>
    </source>
</evidence>
<dbReference type="eggNOG" id="COG0715">
    <property type="taxonomic scope" value="Bacteria"/>
</dbReference>
<dbReference type="EMBL" id="JPVQ01000008">
    <property type="protein sequence ID" value="KGR91277.1"/>
    <property type="molecule type" value="Genomic_DNA"/>
</dbReference>
<dbReference type="PANTHER" id="PTHR31528:SF3">
    <property type="entry name" value="THIAMINE BIOSYNTHESIS PROTEIN HI_0357-RELATED"/>
    <property type="match status" value="1"/>
</dbReference>
<evidence type="ECO:0000256" key="2">
    <source>
        <dbReference type="SAM" id="SignalP"/>
    </source>
</evidence>
<dbReference type="SUPFAM" id="SSF53850">
    <property type="entry name" value="Periplasmic binding protein-like II"/>
    <property type="match status" value="1"/>
</dbReference>
<dbReference type="PANTHER" id="PTHR31528">
    <property type="entry name" value="4-AMINO-5-HYDROXYMETHYL-2-METHYLPYRIMIDINE PHOSPHATE SYNTHASE THI11-RELATED"/>
    <property type="match status" value="1"/>
</dbReference>
<feature type="chain" id="PRO_5039244190" evidence="2">
    <location>
        <begin position="22"/>
        <end position="348"/>
    </location>
</feature>
<dbReference type="Gene3D" id="3.40.190.10">
    <property type="entry name" value="Periplasmic binding protein-like II"/>
    <property type="match status" value="2"/>
</dbReference>
<dbReference type="InterPro" id="IPR027939">
    <property type="entry name" value="NMT1/THI5"/>
</dbReference>
<organism evidence="4 5">
    <name type="scientific">Ureibacillus massiliensis 4400831 = CIP 108448 = CCUG 49529</name>
    <dbReference type="NCBI Taxonomy" id="1211035"/>
    <lineage>
        <taxon>Bacteria</taxon>
        <taxon>Bacillati</taxon>
        <taxon>Bacillota</taxon>
        <taxon>Bacilli</taxon>
        <taxon>Bacillales</taxon>
        <taxon>Caryophanaceae</taxon>
        <taxon>Ureibacillus</taxon>
    </lineage>
</organism>
<evidence type="ECO:0000313" key="4">
    <source>
        <dbReference type="EMBL" id="KGR91277.1"/>
    </source>
</evidence>
<keyword evidence="4" id="KW-0808">Transferase</keyword>
<feature type="signal peptide" evidence="2">
    <location>
        <begin position="1"/>
        <end position="21"/>
    </location>
</feature>
<dbReference type="PROSITE" id="PS51257">
    <property type="entry name" value="PROKAR_LIPOPROTEIN"/>
    <property type="match status" value="1"/>
</dbReference>
<dbReference type="RefSeq" id="WP_036174074.1">
    <property type="nucleotide sequence ID" value="NZ_AVCZ01000008.1"/>
</dbReference>
<dbReference type="Proteomes" id="UP000030595">
    <property type="component" value="Unassembled WGS sequence"/>
</dbReference>
<accession>A0A0A3JWD4</accession>
<dbReference type="InterPro" id="IPR015168">
    <property type="entry name" value="SsuA/THI5"/>
</dbReference>
<keyword evidence="2" id="KW-0732">Signal</keyword>
<sequence length="348" mass="38227">MKELKKLSLLLFGLALLVVLAACGGSGSSSEPAGEGTGTSGSETPSETTEEPVEMKDVKLVLNWFAKAQHGGVYAAQENGLFEEAGLNVTVEPGGPQVSSINMVASGNAEFGLAHADQIAMARNEGIELVAVATAMQGSPQAFMFHKGHGIEDFEELNGRKVFIQPGIIYWEYLKTQYDLSGVEELTYTGQHVNFIPDVESVTQAFLTSEPYFMELEGVEVETKLIADAGYDPYNVVLYVTKDYLEQNKETVAAFTKAFVEGWNLYKDSYEEINPIIQADNPDIELESLQFEAESQAEFVYGMDAAENGVGYMTEERWATLIEQLYSLGLLDEQYDASTIFTTEFLPQ</sequence>
<dbReference type="AlphaFoldDB" id="A0A0A3JWD4"/>
<reference evidence="4 5" key="1">
    <citation type="submission" date="2014-02" db="EMBL/GenBank/DDBJ databases">
        <title>Draft genome sequence of Lysinibacillus massiliensis CCUG 49529.</title>
        <authorList>
            <person name="Zhang F."/>
            <person name="Wang G."/>
            <person name="Zhang L."/>
        </authorList>
    </citation>
    <scope>NUCLEOTIDE SEQUENCE [LARGE SCALE GENOMIC DNA]</scope>
    <source>
        <strain evidence="4 5">CCUG 49529</strain>
    </source>
</reference>
<feature type="region of interest" description="Disordered" evidence="1">
    <location>
        <begin position="27"/>
        <end position="53"/>
    </location>
</feature>
<keyword evidence="5" id="KW-1185">Reference proteome</keyword>
<dbReference type="GO" id="GO:0009228">
    <property type="term" value="P:thiamine biosynthetic process"/>
    <property type="evidence" value="ECO:0007669"/>
    <property type="project" value="InterPro"/>
</dbReference>
<feature type="compositionally biased region" description="Low complexity" evidence="1">
    <location>
        <begin position="27"/>
        <end position="47"/>
    </location>
</feature>
<feature type="domain" description="SsuA/THI5-like" evidence="3">
    <location>
        <begin position="68"/>
        <end position="266"/>
    </location>
</feature>
<gene>
    <name evidence="4" type="ORF">CD30_06485</name>
</gene>
<evidence type="ECO:0000313" key="5">
    <source>
        <dbReference type="Proteomes" id="UP000030595"/>
    </source>
</evidence>
<dbReference type="OrthoDB" id="9815602at2"/>
<comment type="caution">
    <text evidence="4">The sequence shown here is derived from an EMBL/GenBank/DDBJ whole genome shotgun (WGS) entry which is preliminary data.</text>
</comment>